<dbReference type="Proteomes" id="UP001305647">
    <property type="component" value="Unassembled WGS sequence"/>
</dbReference>
<dbReference type="EMBL" id="MU863643">
    <property type="protein sequence ID" value="KAK4100112.1"/>
    <property type="molecule type" value="Genomic_DNA"/>
</dbReference>
<gene>
    <name evidence="1" type="ORF">N658DRAFT_139375</name>
</gene>
<evidence type="ECO:0000313" key="2">
    <source>
        <dbReference type="Proteomes" id="UP001305647"/>
    </source>
</evidence>
<dbReference type="AlphaFoldDB" id="A0AAN6PY47"/>
<protein>
    <submittedName>
        <fullName evidence="1">Uncharacterized protein</fullName>
    </submittedName>
</protein>
<reference evidence="1" key="2">
    <citation type="submission" date="2023-05" db="EMBL/GenBank/DDBJ databases">
        <authorList>
            <consortium name="Lawrence Berkeley National Laboratory"/>
            <person name="Steindorff A."/>
            <person name="Hensen N."/>
            <person name="Bonometti L."/>
            <person name="Westerberg I."/>
            <person name="Brannstrom I.O."/>
            <person name="Guillou S."/>
            <person name="Cros-Aarteil S."/>
            <person name="Calhoun S."/>
            <person name="Haridas S."/>
            <person name="Kuo A."/>
            <person name="Mondo S."/>
            <person name="Pangilinan J."/>
            <person name="Riley R."/>
            <person name="Labutti K."/>
            <person name="Andreopoulos B."/>
            <person name="Lipzen A."/>
            <person name="Chen C."/>
            <person name="Yanf M."/>
            <person name="Daum C."/>
            <person name="Ng V."/>
            <person name="Clum A."/>
            <person name="Ohm R."/>
            <person name="Martin F."/>
            <person name="Silar P."/>
            <person name="Natvig D."/>
            <person name="Lalanne C."/>
            <person name="Gautier V."/>
            <person name="Ament-Velasquez S.L."/>
            <person name="Kruys A."/>
            <person name="Hutchinson M.I."/>
            <person name="Powell A.J."/>
            <person name="Barry K."/>
            <person name="Miller A.N."/>
            <person name="Grigoriev I.V."/>
            <person name="Debuchy R."/>
            <person name="Gladieux P."/>
            <person name="Thoren M.H."/>
            <person name="Johannesson H."/>
        </authorList>
    </citation>
    <scope>NUCLEOTIDE SEQUENCE</scope>
    <source>
        <strain evidence="1">CBS 757.83</strain>
    </source>
</reference>
<organism evidence="1 2">
    <name type="scientific">Parathielavia hyrcaniae</name>
    <dbReference type="NCBI Taxonomy" id="113614"/>
    <lineage>
        <taxon>Eukaryota</taxon>
        <taxon>Fungi</taxon>
        <taxon>Dikarya</taxon>
        <taxon>Ascomycota</taxon>
        <taxon>Pezizomycotina</taxon>
        <taxon>Sordariomycetes</taxon>
        <taxon>Sordariomycetidae</taxon>
        <taxon>Sordariales</taxon>
        <taxon>Chaetomiaceae</taxon>
        <taxon>Parathielavia</taxon>
    </lineage>
</organism>
<comment type="caution">
    <text evidence="1">The sequence shown here is derived from an EMBL/GenBank/DDBJ whole genome shotgun (WGS) entry which is preliminary data.</text>
</comment>
<sequence length="146" mass="15857">MQPFARILKVSFRRSGDMLLLLFLSPFPSFHPLSSSLFPSITTAGGKYFVSRSAAIFTTHPFSPTLCHPPHTLHSRAACMVLAPHTLLLTTPTPSLGFSGSSIVLIIDLWSRRLALLSLLSCFGGFYSFPISLDGSSETAVPLAWC</sequence>
<evidence type="ECO:0000313" key="1">
    <source>
        <dbReference type="EMBL" id="KAK4100112.1"/>
    </source>
</evidence>
<name>A0AAN6PY47_9PEZI</name>
<accession>A0AAN6PY47</accession>
<reference evidence="1" key="1">
    <citation type="journal article" date="2023" name="Mol. Phylogenet. Evol.">
        <title>Genome-scale phylogeny and comparative genomics of the fungal order Sordariales.</title>
        <authorList>
            <person name="Hensen N."/>
            <person name="Bonometti L."/>
            <person name="Westerberg I."/>
            <person name="Brannstrom I.O."/>
            <person name="Guillou S."/>
            <person name="Cros-Aarteil S."/>
            <person name="Calhoun S."/>
            <person name="Haridas S."/>
            <person name="Kuo A."/>
            <person name="Mondo S."/>
            <person name="Pangilinan J."/>
            <person name="Riley R."/>
            <person name="LaButti K."/>
            <person name="Andreopoulos B."/>
            <person name="Lipzen A."/>
            <person name="Chen C."/>
            <person name="Yan M."/>
            <person name="Daum C."/>
            <person name="Ng V."/>
            <person name="Clum A."/>
            <person name="Steindorff A."/>
            <person name="Ohm R.A."/>
            <person name="Martin F."/>
            <person name="Silar P."/>
            <person name="Natvig D.O."/>
            <person name="Lalanne C."/>
            <person name="Gautier V."/>
            <person name="Ament-Velasquez S.L."/>
            <person name="Kruys A."/>
            <person name="Hutchinson M.I."/>
            <person name="Powell A.J."/>
            <person name="Barry K."/>
            <person name="Miller A.N."/>
            <person name="Grigoriev I.V."/>
            <person name="Debuchy R."/>
            <person name="Gladieux P."/>
            <person name="Hiltunen Thoren M."/>
            <person name="Johannesson H."/>
        </authorList>
    </citation>
    <scope>NUCLEOTIDE SEQUENCE</scope>
    <source>
        <strain evidence="1">CBS 757.83</strain>
    </source>
</reference>
<keyword evidence="2" id="KW-1185">Reference proteome</keyword>
<proteinExistence type="predicted"/>